<sequence length="165" mass="18989">MSQINKLPFHCKVFRIYWISAEQDLRRAVRNLFRTRSILMAWEIDYRYGLCFECEESGNICGFNLTINSTISFETNKGGYGSVYKGKLSDGVSVAVKILEHLKANGEDFINEVAVIGRIQHFNIVRLLGFCLKGTRRALIYEFLFKGSLKKFIFANMNKSTTFKC</sequence>
<dbReference type="Gene3D" id="3.30.200.20">
    <property type="entry name" value="Phosphorylase Kinase, domain 1"/>
    <property type="match status" value="1"/>
</dbReference>
<dbReference type="SUPFAM" id="SSF56112">
    <property type="entry name" value="Protein kinase-like (PK-like)"/>
    <property type="match status" value="1"/>
</dbReference>
<dbReference type="InterPro" id="IPR045874">
    <property type="entry name" value="LRK10/LRL21-25-like"/>
</dbReference>
<evidence type="ECO:0000256" key="5">
    <source>
        <dbReference type="ARBA" id="ARBA00022989"/>
    </source>
</evidence>
<feature type="domain" description="Protein kinase" evidence="8">
    <location>
        <begin position="69"/>
        <end position="165"/>
    </location>
</feature>
<evidence type="ECO:0000256" key="6">
    <source>
        <dbReference type="ARBA" id="ARBA00023136"/>
    </source>
</evidence>
<evidence type="ECO:0000256" key="1">
    <source>
        <dbReference type="ARBA" id="ARBA00004479"/>
    </source>
</evidence>
<accession>A0AAD9TFN4</accession>
<evidence type="ECO:0000256" key="2">
    <source>
        <dbReference type="ARBA" id="ARBA00022527"/>
    </source>
</evidence>
<keyword evidence="2" id="KW-0418">Kinase</keyword>
<name>A0AAD9TFN4_9ROSI</name>
<dbReference type="PROSITE" id="PS50011">
    <property type="entry name" value="PROTEIN_KINASE_DOM"/>
    <property type="match status" value="1"/>
</dbReference>
<organism evidence="9 10">
    <name type="scientific">Dipteronia dyeriana</name>
    <dbReference type="NCBI Taxonomy" id="168575"/>
    <lineage>
        <taxon>Eukaryota</taxon>
        <taxon>Viridiplantae</taxon>
        <taxon>Streptophyta</taxon>
        <taxon>Embryophyta</taxon>
        <taxon>Tracheophyta</taxon>
        <taxon>Spermatophyta</taxon>
        <taxon>Magnoliopsida</taxon>
        <taxon>eudicotyledons</taxon>
        <taxon>Gunneridae</taxon>
        <taxon>Pentapetalae</taxon>
        <taxon>rosids</taxon>
        <taxon>malvids</taxon>
        <taxon>Sapindales</taxon>
        <taxon>Sapindaceae</taxon>
        <taxon>Hippocastanoideae</taxon>
        <taxon>Acereae</taxon>
        <taxon>Dipteronia</taxon>
    </lineage>
</organism>
<keyword evidence="10" id="KW-1185">Reference proteome</keyword>
<keyword evidence="4" id="KW-0732">Signal</keyword>
<evidence type="ECO:0000256" key="7">
    <source>
        <dbReference type="ARBA" id="ARBA00023180"/>
    </source>
</evidence>
<evidence type="ECO:0000313" key="10">
    <source>
        <dbReference type="Proteomes" id="UP001280121"/>
    </source>
</evidence>
<keyword evidence="2" id="KW-0723">Serine/threonine-protein kinase</keyword>
<reference evidence="9" key="1">
    <citation type="journal article" date="2023" name="Plant J.">
        <title>Genome sequences and population genomics provide insights into the demographic history, inbreeding, and mutation load of two 'living fossil' tree species of Dipteronia.</title>
        <authorList>
            <person name="Feng Y."/>
            <person name="Comes H.P."/>
            <person name="Chen J."/>
            <person name="Zhu S."/>
            <person name="Lu R."/>
            <person name="Zhang X."/>
            <person name="Li P."/>
            <person name="Qiu J."/>
            <person name="Olsen K.M."/>
            <person name="Qiu Y."/>
        </authorList>
    </citation>
    <scope>NUCLEOTIDE SEQUENCE</scope>
    <source>
        <strain evidence="9">KIB01</strain>
    </source>
</reference>
<evidence type="ECO:0000313" key="9">
    <source>
        <dbReference type="EMBL" id="KAK2635304.1"/>
    </source>
</evidence>
<keyword evidence="6" id="KW-0472">Membrane</keyword>
<keyword evidence="7" id="KW-0325">Glycoprotein</keyword>
<protein>
    <recommendedName>
        <fullName evidence="8">Protein kinase domain-containing protein</fullName>
    </recommendedName>
</protein>
<evidence type="ECO:0000256" key="4">
    <source>
        <dbReference type="ARBA" id="ARBA00022729"/>
    </source>
</evidence>
<evidence type="ECO:0000256" key="3">
    <source>
        <dbReference type="ARBA" id="ARBA00022692"/>
    </source>
</evidence>
<dbReference type="InterPro" id="IPR011009">
    <property type="entry name" value="Kinase-like_dom_sf"/>
</dbReference>
<dbReference type="InterPro" id="IPR000719">
    <property type="entry name" value="Prot_kinase_dom"/>
</dbReference>
<dbReference type="Proteomes" id="UP001280121">
    <property type="component" value="Unassembled WGS sequence"/>
</dbReference>
<proteinExistence type="predicted"/>
<dbReference type="AlphaFoldDB" id="A0AAD9TFN4"/>
<comment type="caution">
    <text evidence="9">The sequence shown here is derived from an EMBL/GenBank/DDBJ whole genome shotgun (WGS) entry which is preliminary data.</text>
</comment>
<dbReference type="GO" id="GO:0004674">
    <property type="term" value="F:protein serine/threonine kinase activity"/>
    <property type="evidence" value="ECO:0007669"/>
    <property type="project" value="UniProtKB-KW"/>
</dbReference>
<evidence type="ECO:0000259" key="8">
    <source>
        <dbReference type="PROSITE" id="PS50011"/>
    </source>
</evidence>
<dbReference type="Pfam" id="PF07714">
    <property type="entry name" value="PK_Tyr_Ser-Thr"/>
    <property type="match status" value="1"/>
</dbReference>
<keyword evidence="2" id="KW-0808">Transferase</keyword>
<comment type="subcellular location">
    <subcellularLocation>
        <location evidence="1">Membrane</location>
        <topology evidence="1">Single-pass type I membrane protein</topology>
    </subcellularLocation>
</comment>
<gene>
    <name evidence="9" type="ORF">Ddye_030096</name>
</gene>
<keyword evidence="3" id="KW-0812">Transmembrane</keyword>
<keyword evidence="5" id="KW-1133">Transmembrane helix</keyword>
<dbReference type="EMBL" id="JANJYI010000009">
    <property type="protein sequence ID" value="KAK2635304.1"/>
    <property type="molecule type" value="Genomic_DNA"/>
</dbReference>
<dbReference type="PANTHER" id="PTHR27009">
    <property type="entry name" value="RUST RESISTANCE KINASE LR10-RELATED"/>
    <property type="match status" value="1"/>
</dbReference>
<dbReference type="InterPro" id="IPR001245">
    <property type="entry name" value="Ser-Thr/Tyr_kinase_cat_dom"/>
</dbReference>
<dbReference type="GO" id="GO:0005524">
    <property type="term" value="F:ATP binding"/>
    <property type="evidence" value="ECO:0007669"/>
    <property type="project" value="InterPro"/>
</dbReference>
<dbReference type="GO" id="GO:0016020">
    <property type="term" value="C:membrane"/>
    <property type="evidence" value="ECO:0007669"/>
    <property type="project" value="UniProtKB-SubCell"/>
</dbReference>